<gene>
    <name evidence="2" type="ordered locus">KPHS_25070</name>
</gene>
<proteinExistence type="predicted"/>
<dbReference type="InterPro" id="IPR049833">
    <property type="entry name" value="KPN01023-like"/>
</dbReference>
<dbReference type="RefSeq" id="YP_005226807.1">
    <property type="nucleotide sequence ID" value="NC_016845.1"/>
</dbReference>
<keyword evidence="1" id="KW-1133">Transmembrane helix</keyword>
<dbReference type="KEGG" id="kpm:KPHS_25070"/>
<dbReference type="EMBL" id="CP003200">
    <property type="protein sequence ID" value="AEW61205.1"/>
    <property type="molecule type" value="Genomic_DNA"/>
</dbReference>
<keyword evidence="1" id="KW-0812">Transmembrane</keyword>
<name>A0A0H3GN03_KLEPH</name>
<feature type="transmembrane region" description="Helical" evidence="1">
    <location>
        <begin position="6"/>
        <end position="25"/>
    </location>
</feature>
<protein>
    <submittedName>
        <fullName evidence="2">Uncharacterized protein</fullName>
    </submittedName>
</protein>
<accession>A0A0H3GN03</accession>
<keyword evidence="1" id="KW-0472">Membrane</keyword>
<reference evidence="2 3" key="1">
    <citation type="journal article" date="2012" name="J. Bacteriol.">
        <title>Complete genome sequence of Klebsiella pneumoniae subsp. pneumoniae HS11286, a multidrug-resistant strain isolated from human sputum.</title>
        <authorList>
            <person name="Liu P."/>
            <person name="Li P."/>
            <person name="Jiang X."/>
            <person name="Bi D."/>
            <person name="Xie Y."/>
            <person name="Tai C."/>
            <person name="Deng Z."/>
            <person name="Rajakumar K."/>
            <person name="Ou H.Y."/>
        </authorList>
    </citation>
    <scope>NUCLEOTIDE SEQUENCE [LARGE SCALE GENOMIC DNA]</scope>
    <source>
        <strain evidence="2 3">HS11286</strain>
    </source>
</reference>
<dbReference type="AlphaFoldDB" id="A0A0H3GN03"/>
<sequence>MSNLLLLVLAVVLLFTSLFFGLSYVRERRKMKMRFNKFRR</sequence>
<dbReference type="NCBIfam" id="NF033853">
    <property type="entry name" value="KPN_two_small"/>
    <property type="match status" value="1"/>
</dbReference>
<keyword evidence="3" id="KW-1185">Reference proteome</keyword>
<evidence type="ECO:0000313" key="2">
    <source>
        <dbReference type="EMBL" id="AEW61205.1"/>
    </source>
</evidence>
<dbReference type="GeneID" id="11847525"/>
<dbReference type="STRING" id="1125630.KPHS_25070"/>
<dbReference type="RefSeq" id="WP_004143611.1">
    <property type="nucleotide sequence ID" value="NC_016845.1"/>
</dbReference>
<evidence type="ECO:0000313" key="3">
    <source>
        <dbReference type="Proteomes" id="UP000007841"/>
    </source>
</evidence>
<dbReference type="HOGENOM" id="CLU_217974_0_0_6"/>
<organism evidence="2 3">
    <name type="scientific">Klebsiella pneumoniae subsp. pneumoniae (strain HS11286)</name>
    <dbReference type="NCBI Taxonomy" id="1125630"/>
    <lineage>
        <taxon>Bacteria</taxon>
        <taxon>Pseudomonadati</taxon>
        <taxon>Pseudomonadota</taxon>
        <taxon>Gammaproteobacteria</taxon>
        <taxon>Enterobacterales</taxon>
        <taxon>Enterobacteriaceae</taxon>
        <taxon>Klebsiella/Raoultella group</taxon>
        <taxon>Klebsiella</taxon>
        <taxon>Klebsiella pneumoniae complex</taxon>
    </lineage>
</organism>
<dbReference type="Proteomes" id="UP000007841">
    <property type="component" value="Chromosome"/>
</dbReference>
<evidence type="ECO:0000256" key="1">
    <source>
        <dbReference type="SAM" id="Phobius"/>
    </source>
</evidence>